<feature type="domain" description="Integrase catalytic" evidence="2">
    <location>
        <begin position="105"/>
        <end position="272"/>
    </location>
</feature>
<proteinExistence type="predicted"/>
<dbReference type="GO" id="GO:0003676">
    <property type="term" value="F:nucleic acid binding"/>
    <property type="evidence" value="ECO:0007669"/>
    <property type="project" value="InterPro"/>
</dbReference>
<dbReference type="PROSITE" id="PS50994">
    <property type="entry name" value="INTEGRASE"/>
    <property type="match status" value="1"/>
</dbReference>
<reference evidence="3 4" key="2">
    <citation type="submission" date="2014-10" db="EMBL/GenBank/DDBJ databases">
        <title>Paracoccus sanguinis sp. nov., isolated from clinical specimens of New York State patients.</title>
        <authorList>
            <person name="Mingle L.A."/>
            <person name="Cole J.A."/>
            <person name="Lapierre P."/>
            <person name="Musser K.A."/>
        </authorList>
    </citation>
    <scope>NUCLEOTIDE SEQUENCE [LARGE SCALE GENOMIC DNA]</scope>
    <source>
        <strain evidence="3 4">5503</strain>
    </source>
</reference>
<reference evidence="3 4" key="1">
    <citation type="submission" date="2014-09" db="EMBL/GenBank/DDBJ databases">
        <authorList>
            <person name="McGinnis J.M."/>
            <person name="Wolfgang W.J."/>
        </authorList>
    </citation>
    <scope>NUCLEOTIDE SEQUENCE [LARGE SCALE GENOMIC DNA]</scope>
    <source>
        <strain evidence="3 4">5503</strain>
    </source>
</reference>
<comment type="caution">
    <text evidence="3">The sequence shown here is derived from an EMBL/GenBank/DDBJ whole genome shotgun (WGS) entry which is preliminary data.</text>
</comment>
<dbReference type="Pfam" id="PF13683">
    <property type="entry name" value="rve_3"/>
    <property type="match status" value="1"/>
</dbReference>
<dbReference type="NCBIfam" id="NF033516">
    <property type="entry name" value="transpos_IS3"/>
    <property type="match status" value="1"/>
</dbReference>
<dbReference type="GO" id="GO:0015074">
    <property type="term" value="P:DNA integration"/>
    <property type="evidence" value="ECO:0007669"/>
    <property type="project" value="InterPro"/>
</dbReference>
<dbReference type="InterPro" id="IPR001584">
    <property type="entry name" value="Integrase_cat-core"/>
</dbReference>
<evidence type="ECO:0000256" key="1">
    <source>
        <dbReference type="SAM" id="MobiDB-lite"/>
    </source>
</evidence>
<feature type="region of interest" description="Disordered" evidence="1">
    <location>
        <begin position="283"/>
        <end position="309"/>
    </location>
</feature>
<organism evidence="3 4">
    <name type="scientific">Paracoccus sanguinis</name>
    <dbReference type="NCBI Taxonomy" id="1545044"/>
    <lineage>
        <taxon>Bacteria</taxon>
        <taxon>Pseudomonadati</taxon>
        <taxon>Pseudomonadota</taxon>
        <taxon>Alphaproteobacteria</taxon>
        <taxon>Rhodobacterales</taxon>
        <taxon>Paracoccaceae</taxon>
        <taxon>Paracoccus</taxon>
    </lineage>
</organism>
<dbReference type="InterPro" id="IPR048020">
    <property type="entry name" value="Transpos_IS3"/>
</dbReference>
<dbReference type="AlphaFoldDB" id="A0A099GIZ2"/>
<dbReference type="InterPro" id="IPR036397">
    <property type="entry name" value="RNaseH_sf"/>
</dbReference>
<protein>
    <submittedName>
        <fullName evidence="3">Transposase</fullName>
    </submittedName>
</protein>
<dbReference type="InterPro" id="IPR012337">
    <property type="entry name" value="RNaseH-like_sf"/>
</dbReference>
<dbReference type="InterPro" id="IPR025948">
    <property type="entry name" value="HTH-like_dom"/>
</dbReference>
<accession>A0A099GIZ2</accession>
<dbReference type="SUPFAM" id="SSF53098">
    <property type="entry name" value="Ribonuclease H-like"/>
    <property type="match status" value="1"/>
</dbReference>
<name>A0A099GIZ2_9RHOB</name>
<sequence length="309" mass="34878">MLTPAVKREAVAHLKAHLGLSERRACKIAGADRKMVRYQSQRAPDKALRGRLRDLANERRRFGYRRLFVLLRREGEASGINRIYRLYREEGLTVRKRKARRKAIGTRAPILMAARANARWSLDFVHDQFACGRRFRVLNVVDDVTRECLAAIPDTSISGRRVARELTALIERRGKPGMIVSDNGTELTSNAILKWCAEHKVEWHYIAPGKPMQNGFVESFNGRMRDEFLNETLFRNLAHARDLIAAWVTDYNTERPHSALGYQTPEGFALHLTTAIARHAARDESSAPRAIAQPAPKGVNQLPAPIAAG</sequence>
<dbReference type="PANTHER" id="PTHR47515:SF1">
    <property type="entry name" value="BLR2054 PROTEIN"/>
    <property type="match status" value="1"/>
</dbReference>
<dbReference type="Proteomes" id="UP000029858">
    <property type="component" value="Unassembled WGS sequence"/>
</dbReference>
<evidence type="ECO:0000259" key="2">
    <source>
        <dbReference type="PROSITE" id="PS50994"/>
    </source>
</evidence>
<dbReference type="Pfam" id="PF13276">
    <property type="entry name" value="HTH_21"/>
    <property type="match status" value="1"/>
</dbReference>
<evidence type="ECO:0000313" key="4">
    <source>
        <dbReference type="Proteomes" id="UP000029858"/>
    </source>
</evidence>
<dbReference type="EMBL" id="JRKQ01000020">
    <property type="protein sequence ID" value="KGJ22784.1"/>
    <property type="molecule type" value="Genomic_DNA"/>
</dbReference>
<evidence type="ECO:0000313" key="3">
    <source>
        <dbReference type="EMBL" id="KGJ22784.1"/>
    </source>
</evidence>
<gene>
    <name evidence="3" type="ORF">IX56_06150</name>
</gene>
<dbReference type="Gene3D" id="3.30.420.10">
    <property type="entry name" value="Ribonuclease H-like superfamily/Ribonuclease H"/>
    <property type="match status" value="1"/>
</dbReference>
<dbReference type="PANTHER" id="PTHR47515">
    <property type="entry name" value="LOW CALCIUM RESPONSE LOCUS PROTEIN T"/>
    <property type="match status" value="1"/>
</dbReference>